<comment type="caution">
    <text evidence="1">The sequence shown here is derived from an EMBL/GenBank/DDBJ whole genome shotgun (WGS) entry which is preliminary data.</text>
</comment>
<dbReference type="AlphaFoldDB" id="A0AAV9Z7L5"/>
<protein>
    <submittedName>
        <fullName evidence="1">Uncharacterized protein</fullName>
    </submittedName>
</protein>
<accession>A0AAV9Z7L5</accession>
<evidence type="ECO:0000313" key="2">
    <source>
        <dbReference type="Proteomes" id="UP001362999"/>
    </source>
</evidence>
<reference evidence="1 2" key="1">
    <citation type="journal article" date="2024" name="J Genomics">
        <title>Draft genome sequencing and assembly of Favolaschia claudopus CIRM-BRFM 2984 isolated from oak limbs.</title>
        <authorList>
            <person name="Navarro D."/>
            <person name="Drula E."/>
            <person name="Chaduli D."/>
            <person name="Cazenave R."/>
            <person name="Ahrendt S."/>
            <person name="Wang J."/>
            <person name="Lipzen A."/>
            <person name="Daum C."/>
            <person name="Barry K."/>
            <person name="Grigoriev I.V."/>
            <person name="Favel A."/>
            <person name="Rosso M.N."/>
            <person name="Martin F."/>
        </authorList>
    </citation>
    <scope>NUCLEOTIDE SEQUENCE [LARGE SCALE GENOMIC DNA]</scope>
    <source>
        <strain evidence="1 2">CIRM-BRFM 2984</strain>
    </source>
</reference>
<gene>
    <name evidence="1" type="ORF">R3P38DRAFT_2812272</name>
</gene>
<sequence>MPACVVYLVIATIGIYYNYRRNGYGKKHDSRELYKELETSAVSGCSRDSSKMPLVCKNALSTTEHYACPSLVGGGYRMKITGKFTAEEVLPSLVNDHGLERLKTGTFDFEYQTKVFNATEGVQKHEMFISANIPFHILVSKLTRHEGLSVAPLHGISIRKSSTAPQVRDRLNEHHCQCPNLTCIMRYYPGSVKHPEHKTVHQVDIGEG</sequence>
<proteinExistence type="predicted"/>
<dbReference type="Proteomes" id="UP001362999">
    <property type="component" value="Unassembled WGS sequence"/>
</dbReference>
<name>A0AAV9Z7L5_9AGAR</name>
<organism evidence="1 2">
    <name type="scientific">Favolaschia claudopus</name>
    <dbReference type="NCBI Taxonomy" id="2862362"/>
    <lineage>
        <taxon>Eukaryota</taxon>
        <taxon>Fungi</taxon>
        <taxon>Dikarya</taxon>
        <taxon>Basidiomycota</taxon>
        <taxon>Agaricomycotina</taxon>
        <taxon>Agaricomycetes</taxon>
        <taxon>Agaricomycetidae</taxon>
        <taxon>Agaricales</taxon>
        <taxon>Marasmiineae</taxon>
        <taxon>Mycenaceae</taxon>
        <taxon>Favolaschia</taxon>
    </lineage>
</organism>
<keyword evidence="2" id="KW-1185">Reference proteome</keyword>
<evidence type="ECO:0000313" key="1">
    <source>
        <dbReference type="EMBL" id="KAK6974086.1"/>
    </source>
</evidence>
<dbReference type="EMBL" id="JAWWNJ010000188">
    <property type="protein sequence ID" value="KAK6974086.1"/>
    <property type="molecule type" value="Genomic_DNA"/>
</dbReference>